<keyword evidence="7 10" id="KW-0863">Zinc-finger</keyword>
<dbReference type="InterPro" id="IPR004162">
    <property type="entry name" value="SINA-like_animal"/>
</dbReference>
<evidence type="ECO:0000256" key="7">
    <source>
        <dbReference type="ARBA" id="ARBA00022771"/>
    </source>
</evidence>
<reference evidence="14" key="1">
    <citation type="submission" date="2025-08" db="UniProtKB">
        <authorList>
            <consortium name="RefSeq"/>
        </authorList>
    </citation>
    <scope>IDENTIFICATION</scope>
    <source>
        <tissue evidence="14">Gonads</tissue>
    </source>
</reference>
<dbReference type="OrthoDB" id="620422at2759"/>
<dbReference type="InParanoid" id="A0A6J2YLE4"/>
<dbReference type="PROSITE" id="PS51081">
    <property type="entry name" value="ZF_SIAH"/>
    <property type="match status" value="2"/>
</dbReference>
<evidence type="ECO:0000256" key="4">
    <source>
        <dbReference type="ARBA" id="ARBA00012483"/>
    </source>
</evidence>
<evidence type="ECO:0000256" key="8">
    <source>
        <dbReference type="ARBA" id="ARBA00022786"/>
    </source>
</evidence>
<dbReference type="PROSITE" id="PS50089">
    <property type="entry name" value="ZF_RING_2"/>
    <property type="match status" value="1"/>
</dbReference>
<dbReference type="GO" id="GO:0005737">
    <property type="term" value="C:cytoplasm"/>
    <property type="evidence" value="ECO:0007669"/>
    <property type="project" value="TreeGrafter"/>
</dbReference>
<comment type="pathway">
    <text evidence="2">Protein modification; protein ubiquitination.</text>
</comment>
<keyword evidence="13" id="KW-1185">Reference proteome</keyword>
<evidence type="ECO:0000256" key="5">
    <source>
        <dbReference type="ARBA" id="ARBA00022679"/>
    </source>
</evidence>
<evidence type="ECO:0000256" key="9">
    <source>
        <dbReference type="ARBA" id="ARBA00022833"/>
    </source>
</evidence>
<dbReference type="EC" id="2.3.2.27" evidence="4"/>
<dbReference type="InterPro" id="IPR013010">
    <property type="entry name" value="Znf_SIAH"/>
</dbReference>
<dbReference type="RefSeq" id="XP_030764222.1">
    <property type="nucleotide sequence ID" value="XM_030908362.1"/>
</dbReference>
<dbReference type="InterPro" id="IPR001841">
    <property type="entry name" value="Znf_RING"/>
</dbReference>
<evidence type="ECO:0000256" key="1">
    <source>
        <dbReference type="ARBA" id="ARBA00000900"/>
    </source>
</evidence>
<evidence type="ECO:0000256" key="2">
    <source>
        <dbReference type="ARBA" id="ARBA00004906"/>
    </source>
</evidence>
<protein>
    <recommendedName>
        <fullName evidence="4">RING-type E3 ubiquitin transferase</fullName>
        <ecNumber evidence="4">2.3.2.27</ecNumber>
    </recommendedName>
</protein>
<dbReference type="GO" id="GO:0061630">
    <property type="term" value="F:ubiquitin protein ligase activity"/>
    <property type="evidence" value="ECO:0007669"/>
    <property type="project" value="UniProtKB-EC"/>
</dbReference>
<feature type="domain" description="SIAH-type" evidence="12">
    <location>
        <begin position="67"/>
        <end position="128"/>
    </location>
</feature>
<evidence type="ECO:0000313" key="14">
    <source>
        <dbReference type="RefSeq" id="XP_030764222.1"/>
    </source>
</evidence>
<keyword evidence="6" id="KW-0479">Metal-binding</keyword>
<dbReference type="InterPro" id="IPR013083">
    <property type="entry name" value="Znf_RING/FYVE/PHD"/>
</dbReference>
<dbReference type="GO" id="GO:0043161">
    <property type="term" value="P:proteasome-mediated ubiquitin-dependent protein catabolic process"/>
    <property type="evidence" value="ECO:0007669"/>
    <property type="project" value="TreeGrafter"/>
</dbReference>
<keyword evidence="5" id="KW-0808">Transferase</keyword>
<evidence type="ECO:0000313" key="13">
    <source>
        <dbReference type="Proteomes" id="UP000504635"/>
    </source>
</evidence>
<gene>
    <name evidence="14" type="primary">LOC115888598</name>
</gene>
<dbReference type="SUPFAM" id="SSF49599">
    <property type="entry name" value="TRAF domain-like"/>
    <property type="match status" value="2"/>
</dbReference>
<comment type="similarity">
    <text evidence="3">Belongs to the SINA (Seven in absentia) family.</text>
</comment>
<evidence type="ECO:0000259" key="11">
    <source>
        <dbReference type="PROSITE" id="PS50089"/>
    </source>
</evidence>
<accession>A0A6J2YLE4</accession>
<sequence length="505" mass="58155">MAKSAKSVTDVLLQKNILHCAICKNLLLSTPVMLVENAGNLCSTCYNENFLESKCLQNTALEELVTTLSYPCRFRENGCEHWSSSGDLLDHEENCRYRSKKCPMYSICQCVWEGFPTEFVGHFINCHGEHIINFENSLFYLDITFSEEELIKLLVMKNIILLLKMQLSLEKNKLFYVVCNVKDDGSNYDYSVKHKGNSESYIKTRSRVLDSNYVYKSVDECDAVSVDLLSLQQTVKVTNRITNIFKIKTYDTPVHYIGERMLHFFECPVCKSFMKPPIYQCQSGHSICNTCKPRLEKCPTCRAPFGMTRNYSLEGLTAGVSYPCIYHDLGCMMSLSPAEISRHEAVCPYKPYNCPLPQCTMSGSHDIITNHLQEFHSDHVVVSDSHGYAESFRLEQHSLYNHIFDRKVLLAFDHIFRLTCKRVSDYCMWAAEAIGVQSELKNFVYEVSIIDVRRPEKRLIRTDYCLNEMPEEDLFKKCIMFPNSILSSYSSHGMVSYHFKIKKGV</sequence>
<evidence type="ECO:0000256" key="3">
    <source>
        <dbReference type="ARBA" id="ARBA00009119"/>
    </source>
</evidence>
<dbReference type="GO" id="GO:0031624">
    <property type="term" value="F:ubiquitin conjugating enzyme binding"/>
    <property type="evidence" value="ECO:0007669"/>
    <property type="project" value="TreeGrafter"/>
</dbReference>
<dbReference type="UniPathway" id="UPA00143"/>
<evidence type="ECO:0000259" key="12">
    <source>
        <dbReference type="PROSITE" id="PS51081"/>
    </source>
</evidence>
<dbReference type="GeneID" id="115888598"/>
<keyword evidence="9" id="KW-0862">Zinc</keyword>
<dbReference type="PANTHER" id="PTHR45877:SF2">
    <property type="entry name" value="E3 UBIQUITIN-PROTEIN LIGASE SINA-RELATED"/>
    <property type="match status" value="1"/>
</dbReference>
<dbReference type="SUPFAM" id="SSF57850">
    <property type="entry name" value="RING/U-box"/>
    <property type="match status" value="1"/>
</dbReference>
<proteinExistence type="inferred from homology"/>
<comment type="catalytic activity">
    <reaction evidence="1">
        <text>S-ubiquitinyl-[E2 ubiquitin-conjugating enzyme]-L-cysteine + [acceptor protein]-L-lysine = [E2 ubiquitin-conjugating enzyme]-L-cysteine + N(6)-ubiquitinyl-[acceptor protein]-L-lysine.</text>
        <dbReference type="EC" id="2.3.2.27"/>
    </reaction>
</comment>
<dbReference type="AlphaFoldDB" id="A0A6J2YLE4"/>
<dbReference type="FunFam" id="3.30.40.10:FF:000041">
    <property type="entry name" value="E3 ubiquitin-protein ligase SINAT3"/>
    <property type="match status" value="2"/>
</dbReference>
<dbReference type="Proteomes" id="UP000504635">
    <property type="component" value="Unplaced"/>
</dbReference>
<name>A0A6J2YLE4_SITOR</name>
<dbReference type="GO" id="GO:0008270">
    <property type="term" value="F:zinc ion binding"/>
    <property type="evidence" value="ECO:0007669"/>
    <property type="project" value="UniProtKB-KW"/>
</dbReference>
<dbReference type="Pfam" id="PF21361">
    <property type="entry name" value="Sina_ZnF"/>
    <property type="match status" value="2"/>
</dbReference>
<dbReference type="Pfam" id="PF21362">
    <property type="entry name" value="Sina_RING"/>
    <property type="match status" value="1"/>
</dbReference>
<organism evidence="13 14">
    <name type="scientific">Sitophilus oryzae</name>
    <name type="common">Rice weevil</name>
    <name type="synonym">Curculio oryzae</name>
    <dbReference type="NCBI Taxonomy" id="7048"/>
    <lineage>
        <taxon>Eukaryota</taxon>
        <taxon>Metazoa</taxon>
        <taxon>Ecdysozoa</taxon>
        <taxon>Arthropoda</taxon>
        <taxon>Hexapoda</taxon>
        <taxon>Insecta</taxon>
        <taxon>Pterygota</taxon>
        <taxon>Neoptera</taxon>
        <taxon>Endopterygota</taxon>
        <taxon>Coleoptera</taxon>
        <taxon>Polyphaga</taxon>
        <taxon>Cucujiformia</taxon>
        <taxon>Curculionidae</taxon>
        <taxon>Dryophthorinae</taxon>
        <taxon>Sitophilus</taxon>
    </lineage>
</organism>
<evidence type="ECO:0000256" key="6">
    <source>
        <dbReference type="ARBA" id="ARBA00022723"/>
    </source>
</evidence>
<dbReference type="InterPro" id="IPR049548">
    <property type="entry name" value="Sina-like_RING"/>
</dbReference>
<dbReference type="GO" id="GO:0016567">
    <property type="term" value="P:protein ubiquitination"/>
    <property type="evidence" value="ECO:0007669"/>
    <property type="project" value="UniProtKB-UniPathway"/>
</dbReference>
<evidence type="ECO:0000256" key="10">
    <source>
        <dbReference type="PROSITE-ProRule" id="PRU00455"/>
    </source>
</evidence>
<dbReference type="Gene3D" id="3.30.40.10">
    <property type="entry name" value="Zinc/RING finger domain, C3HC4 (zinc finger)"/>
    <property type="match status" value="3"/>
</dbReference>
<feature type="domain" description="RING-type" evidence="11">
    <location>
        <begin position="267"/>
        <end position="302"/>
    </location>
</feature>
<feature type="domain" description="SIAH-type" evidence="12">
    <location>
        <begin position="319"/>
        <end position="377"/>
    </location>
</feature>
<keyword evidence="8" id="KW-0833">Ubl conjugation pathway</keyword>
<dbReference type="KEGG" id="soy:115888598"/>
<dbReference type="PANTHER" id="PTHR45877">
    <property type="entry name" value="E3 UBIQUITIN-PROTEIN LIGASE SIAH2"/>
    <property type="match status" value="1"/>
</dbReference>